<dbReference type="InterPro" id="IPR018365">
    <property type="entry name" value="Cell_cycle_FtsW-rel_CS"/>
</dbReference>
<dbReference type="GO" id="GO:0008360">
    <property type="term" value="P:regulation of cell shape"/>
    <property type="evidence" value="ECO:0007669"/>
    <property type="project" value="UniProtKB-KW"/>
</dbReference>
<evidence type="ECO:0000256" key="12">
    <source>
        <dbReference type="ARBA" id="ARBA00038053"/>
    </source>
</evidence>
<keyword evidence="19" id="KW-0131">Cell cycle</keyword>
<proteinExistence type="inferred from homology"/>
<evidence type="ECO:0000256" key="1">
    <source>
        <dbReference type="ARBA" id="ARBA00004141"/>
    </source>
</evidence>
<keyword evidence="6" id="KW-0133">Cell shape</keyword>
<evidence type="ECO:0000256" key="18">
    <source>
        <dbReference type="SAM" id="Phobius"/>
    </source>
</evidence>
<keyword evidence="4" id="KW-0808">Transferase</keyword>
<accession>A0A7D4PZ12</accession>
<evidence type="ECO:0000256" key="9">
    <source>
        <dbReference type="ARBA" id="ARBA00023136"/>
    </source>
</evidence>
<keyword evidence="7" id="KW-0573">Peptidoglycan synthesis</keyword>
<gene>
    <name evidence="19" type="ORF">HRU87_04190</name>
</gene>
<reference evidence="19 20" key="1">
    <citation type="submission" date="2020-05" db="EMBL/GenBank/DDBJ databases">
        <title>Aquirufa sp. strain 15G-AUS-rot a new Aquirufa species.</title>
        <authorList>
            <person name="Pitt A."/>
            <person name="Hahn M.W."/>
        </authorList>
    </citation>
    <scope>NUCLEOTIDE SEQUENCE [LARGE SCALE GENOMIC DNA]</scope>
    <source>
        <strain evidence="19 20">15G-AUS-rot</strain>
    </source>
</reference>
<evidence type="ECO:0000256" key="3">
    <source>
        <dbReference type="ARBA" id="ARBA00022676"/>
    </source>
</evidence>
<keyword evidence="5 18" id="KW-0812">Transmembrane</keyword>
<keyword evidence="19" id="KW-0132">Cell division</keyword>
<feature type="transmembrane region" description="Helical" evidence="18">
    <location>
        <begin position="152"/>
        <end position="170"/>
    </location>
</feature>
<comment type="similarity">
    <text evidence="12">Belongs to the SEDS family. FtsW subfamily.</text>
</comment>
<evidence type="ECO:0000256" key="4">
    <source>
        <dbReference type="ARBA" id="ARBA00022679"/>
    </source>
</evidence>
<feature type="transmembrane region" description="Helical" evidence="18">
    <location>
        <begin position="87"/>
        <end position="104"/>
    </location>
</feature>
<evidence type="ECO:0000256" key="13">
    <source>
        <dbReference type="ARBA" id="ARBA00041185"/>
    </source>
</evidence>
<comment type="function">
    <text evidence="17">Peptidoglycan polymerase that is essential for cell division.</text>
</comment>
<evidence type="ECO:0000256" key="2">
    <source>
        <dbReference type="ARBA" id="ARBA00004752"/>
    </source>
</evidence>
<dbReference type="GO" id="GO:0032153">
    <property type="term" value="C:cell division site"/>
    <property type="evidence" value="ECO:0007669"/>
    <property type="project" value="TreeGrafter"/>
</dbReference>
<dbReference type="GO" id="GO:0015648">
    <property type="term" value="F:lipid-linked peptidoglycan transporter activity"/>
    <property type="evidence" value="ECO:0007669"/>
    <property type="project" value="TreeGrafter"/>
</dbReference>
<dbReference type="Proteomes" id="UP000501003">
    <property type="component" value="Chromosome"/>
</dbReference>
<dbReference type="GO" id="GO:0009252">
    <property type="term" value="P:peptidoglycan biosynthetic process"/>
    <property type="evidence" value="ECO:0007669"/>
    <property type="project" value="UniProtKB-KW"/>
</dbReference>
<evidence type="ECO:0000256" key="14">
    <source>
        <dbReference type="ARBA" id="ARBA00041418"/>
    </source>
</evidence>
<evidence type="ECO:0000256" key="15">
    <source>
        <dbReference type="ARBA" id="ARBA00044770"/>
    </source>
</evidence>
<evidence type="ECO:0000256" key="16">
    <source>
        <dbReference type="ARBA" id="ARBA00049902"/>
    </source>
</evidence>
<dbReference type="AlphaFoldDB" id="A0A7D4PZ12"/>
<evidence type="ECO:0000256" key="11">
    <source>
        <dbReference type="ARBA" id="ARBA00033270"/>
    </source>
</evidence>
<evidence type="ECO:0000256" key="7">
    <source>
        <dbReference type="ARBA" id="ARBA00022984"/>
    </source>
</evidence>
<dbReference type="GO" id="GO:0005886">
    <property type="term" value="C:plasma membrane"/>
    <property type="evidence" value="ECO:0007669"/>
    <property type="project" value="TreeGrafter"/>
</dbReference>
<keyword evidence="8 18" id="KW-1133">Transmembrane helix</keyword>
<dbReference type="PANTHER" id="PTHR30474:SF2">
    <property type="entry name" value="PEPTIDOGLYCAN GLYCOSYLTRANSFERASE FTSW-RELATED"/>
    <property type="match status" value="1"/>
</dbReference>
<comment type="pathway">
    <text evidence="2">Cell wall biogenesis; peptidoglycan biosynthesis.</text>
</comment>
<feature type="transmembrane region" description="Helical" evidence="18">
    <location>
        <begin position="350"/>
        <end position="371"/>
    </location>
</feature>
<feature type="transmembrane region" description="Helical" evidence="18">
    <location>
        <begin position="176"/>
        <end position="193"/>
    </location>
</feature>
<feature type="transmembrane region" description="Helical" evidence="18">
    <location>
        <begin position="20"/>
        <end position="43"/>
    </location>
</feature>
<dbReference type="GO" id="GO:0051301">
    <property type="term" value="P:cell division"/>
    <property type="evidence" value="ECO:0007669"/>
    <property type="project" value="UniProtKB-KW"/>
</dbReference>
<dbReference type="RefSeq" id="WP_173493682.1">
    <property type="nucleotide sequence ID" value="NZ_CP054056.1"/>
</dbReference>
<evidence type="ECO:0000256" key="5">
    <source>
        <dbReference type="ARBA" id="ARBA00022692"/>
    </source>
</evidence>
<sequence length="383" mass="41004">MTTLKTALAPRLHAQSKLFFWLLGLTLFIVAIGLVMVASASAVDAFKTTSNAGSTFFRQGGFALIGLVGMLVASNIPMEVYRRAAQLFLYVSLGAQVATVIFGQDINGNRNWLDLGPFSIQPSEFLKLALVIFVALQLSQLDDRDPFYNRQIWTRVAGFSAISIGLVAVAGRDMGTGIVMVIMMMGVVLFAGLNPGIWAGLAAGGAVLGAVLVMSSSSRRIRFDAWLNPDAADPMGVRWQFEHGTWALASGGLFGTGLGRSKLKWSWIPEVENDFIFAIIGEELGLIGALMVVLLFFTMGMVLFAIAQAQTSSFNRNIVIGVMLWIVMQGFINMGVVVGLFPVLGVPLPLISAGGSSLIATLGAIGVVLAVERDRVANLGRRR</sequence>
<comment type="catalytic activity">
    <reaction evidence="16">
        <text>[GlcNAc-(1-&gt;4)-Mur2Ac(oyl-L-Ala-gamma-D-Glu-L-Lys-D-Ala-D-Ala)](n)-di-trans,octa-cis-undecaprenyl diphosphate + beta-D-GlcNAc-(1-&gt;4)-Mur2Ac(oyl-L-Ala-gamma-D-Glu-L-Lys-D-Ala-D-Ala)-di-trans,octa-cis-undecaprenyl diphosphate = [GlcNAc-(1-&gt;4)-Mur2Ac(oyl-L-Ala-gamma-D-Glu-L-Lys-D-Ala-D-Ala)](n+1)-di-trans,octa-cis-undecaprenyl diphosphate + di-trans,octa-cis-undecaprenyl diphosphate + H(+)</text>
        <dbReference type="Rhea" id="RHEA:23708"/>
        <dbReference type="Rhea" id="RHEA-COMP:9602"/>
        <dbReference type="Rhea" id="RHEA-COMP:9603"/>
        <dbReference type="ChEBI" id="CHEBI:15378"/>
        <dbReference type="ChEBI" id="CHEBI:58405"/>
        <dbReference type="ChEBI" id="CHEBI:60033"/>
        <dbReference type="ChEBI" id="CHEBI:78435"/>
        <dbReference type="EC" id="2.4.99.28"/>
    </reaction>
</comment>
<protein>
    <recommendedName>
        <fullName evidence="13">Probable peptidoglycan glycosyltransferase FtsW</fullName>
        <ecNumber evidence="15">2.4.99.28</ecNumber>
    </recommendedName>
    <alternativeName>
        <fullName evidence="14">Cell division protein FtsW</fullName>
    </alternativeName>
    <alternativeName>
        <fullName evidence="11">Cell wall polymerase</fullName>
    </alternativeName>
    <alternativeName>
        <fullName evidence="10">Peptidoglycan polymerase</fullName>
    </alternativeName>
</protein>
<dbReference type="PANTHER" id="PTHR30474">
    <property type="entry name" value="CELL CYCLE PROTEIN"/>
    <property type="match status" value="1"/>
</dbReference>
<dbReference type="EMBL" id="CP054056">
    <property type="protein sequence ID" value="QKJ25385.1"/>
    <property type="molecule type" value="Genomic_DNA"/>
</dbReference>
<evidence type="ECO:0000313" key="20">
    <source>
        <dbReference type="Proteomes" id="UP000501003"/>
    </source>
</evidence>
<dbReference type="PROSITE" id="PS00428">
    <property type="entry name" value="FTSW_RODA_SPOVE"/>
    <property type="match status" value="1"/>
</dbReference>
<feature type="transmembrane region" description="Helical" evidence="18">
    <location>
        <begin position="55"/>
        <end position="75"/>
    </location>
</feature>
<keyword evidence="9 18" id="KW-0472">Membrane</keyword>
<evidence type="ECO:0000256" key="17">
    <source>
        <dbReference type="ARBA" id="ARBA00049966"/>
    </source>
</evidence>
<comment type="subcellular location">
    <subcellularLocation>
        <location evidence="1">Membrane</location>
        <topology evidence="1">Multi-pass membrane protein</topology>
    </subcellularLocation>
</comment>
<keyword evidence="3" id="KW-0328">Glycosyltransferase</keyword>
<feature type="transmembrane region" description="Helical" evidence="18">
    <location>
        <begin position="284"/>
        <end position="306"/>
    </location>
</feature>
<dbReference type="InterPro" id="IPR001182">
    <property type="entry name" value="FtsW/RodA"/>
</dbReference>
<dbReference type="Pfam" id="PF01098">
    <property type="entry name" value="FTSW_RODA_SPOVE"/>
    <property type="match status" value="1"/>
</dbReference>
<name>A0A7D4PZ12_9MICO</name>
<feature type="transmembrane region" description="Helical" evidence="18">
    <location>
        <begin position="318"/>
        <end position="344"/>
    </location>
</feature>
<evidence type="ECO:0000256" key="8">
    <source>
        <dbReference type="ARBA" id="ARBA00022989"/>
    </source>
</evidence>
<dbReference type="EC" id="2.4.99.28" evidence="15"/>
<dbReference type="KEGG" id="aqg:HRU87_04190"/>
<dbReference type="GO" id="GO:0008955">
    <property type="term" value="F:peptidoglycan glycosyltransferase activity"/>
    <property type="evidence" value="ECO:0007669"/>
    <property type="project" value="UniProtKB-EC"/>
</dbReference>
<evidence type="ECO:0000313" key="19">
    <source>
        <dbReference type="EMBL" id="QKJ25385.1"/>
    </source>
</evidence>
<evidence type="ECO:0000256" key="10">
    <source>
        <dbReference type="ARBA" id="ARBA00032370"/>
    </source>
</evidence>
<organism evidence="19 20">
    <name type="scientific">Aquiluna borgnonia</name>
    <dbReference type="NCBI Taxonomy" id="2499157"/>
    <lineage>
        <taxon>Bacteria</taxon>
        <taxon>Bacillati</taxon>
        <taxon>Actinomycetota</taxon>
        <taxon>Actinomycetes</taxon>
        <taxon>Micrococcales</taxon>
        <taxon>Microbacteriaceae</taxon>
        <taxon>Luna cluster</taxon>
        <taxon>Luna-1 subcluster</taxon>
        <taxon>Aquiluna</taxon>
    </lineage>
</organism>
<evidence type="ECO:0000256" key="6">
    <source>
        <dbReference type="ARBA" id="ARBA00022960"/>
    </source>
</evidence>
<keyword evidence="20" id="KW-1185">Reference proteome</keyword>